<protein>
    <submittedName>
        <fullName evidence="2">Uncharacterized protein</fullName>
    </submittedName>
</protein>
<evidence type="ECO:0000256" key="1">
    <source>
        <dbReference type="SAM" id="Phobius"/>
    </source>
</evidence>
<gene>
    <name evidence="2" type="ORF">MA16_Dca005914</name>
</gene>
<organism evidence="2 3">
    <name type="scientific">Dendrobium catenatum</name>
    <dbReference type="NCBI Taxonomy" id="906689"/>
    <lineage>
        <taxon>Eukaryota</taxon>
        <taxon>Viridiplantae</taxon>
        <taxon>Streptophyta</taxon>
        <taxon>Embryophyta</taxon>
        <taxon>Tracheophyta</taxon>
        <taxon>Spermatophyta</taxon>
        <taxon>Magnoliopsida</taxon>
        <taxon>Liliopsida</taxon>
        <taxon>Asparagales</taxon>
        <taxon>Orchidaceae</taxon>
        <taxon>Epidendroideae</taxon>
        <taxon>Malaxideae</taxon>
        <taxon>Dendrobiinae</taxon>
        <taxon>Dendrobium</taxon>
    </lineage>
</organism>
<keyword evidence="1" id="KW-0472">Membrane</keyword>
<sequence>MMAWNYPATRKQVLTTGFFFVAGVVMMAIGGHLSFVNIAPQQARAKARRDFVVEYLKRKFPDKP</sequence>
<feature type="transmembrane region" description="Helical" evidence="1">
    <location>
        <begin position="12"/>
        <end position="39"/>
    </location>
</feature>
<evidence type="ECO:0000313" key="2">
    <source>
        <dbReference type="EMBL" id="PKU75867.1"/>
    </source>
</evidence>
<name>A0A2I0WJM8_9ASPA</name>
<reference evidence="2 3" key="2">
    <citation type="journal article" date="2017" name="Nature">
        <title>The Apostasia genome and the evolution of orchids.</title>
        <authorList>
            <person name="Zhang G.Q."/>
            <person name="Liu K.W."/>
            <person name="Li Z."/>
            <person name="Lohaus R."/>
            <person name="Hsiao Y.Y."/>
            <person name="Niu S.C."/>
            <person name="Wang J.Y."/>
            <person name="Lin Y.C."/>
            <person name="Xu Q."/>
            <person name="Chen L.J."/>
            <person name="Yoshida K."/>
            <person name="Fujiwara S."/>
            <person name="Wang Z.W."/>
            <person name="Zhang Y.Q."/>
            <person name="Mitsuda N."/>
            <person name="Wang M."/>
            <person name="Liu G.H."/>
            <person name="Pecoraro L."/>
            <person name="Huang H.X."/>
            <person name="Xiao X.J."/>
            <person name="Lin M."/>
            <person name="Wu X.Y."/>
            <person name="Wu W.L."/>
            <person name="Chen Y.Y."/>
            <person name="Chang S.B."/>
            <person name="Sakamoto S."/>
            <person name="Ohme-Takagi M."/>
            <person name="Yagi M."/>
            <person name="Zeng S.J."/>
            <person name="Shen C.Y."/>
            <person name="Yeh C.M."/>
            <person name="Luo Y.B."/>
            <person name="Tsai W.C."/>
            <person name="Van de Peer Y."/>
            <person name="Liu Z.J."/>
        </authorList>
    </citation>
    <scope>NUCLEOTIDE SEQUENCE [LARGE SCALE GENOMIC DNA]</scope>
    <source>
        <tissue evidence="2">The whole plant</tissue>
    </source>
</reference>
<keyword evidence="1" id="KW-0812">Transmembrane</keyword>
<proteinExistence type="predicted"/>
<dbReference type="Proteomes" id="UP000233837">
    <property type="component" value="Unassembled WGS sequence"/>
</dbReference>
<dbReference type="EMBL" id="KZ502564">
    <property type="protein sequence ID" value="PKU75867.1"/>
    <property type="molecule type" value="Genomic_DNA"/>
</dbReference>
<dbReference type="AlphaFoldDB" id="A0A2I0WJM8"/>
<keyword evidence="1" id="KW-1133">Transmembrane helix</keyword>
<evidence type="ECO:0000313" key="3">
    <source>
        <dbReference type="Proteomes" id="UP000233837"/>
    </source>
</evidence>
<dbReference type="SMR" id="A0A2I0WJM8"/>
<accession>A0A2I0WJM8</accession>
<keyword evidence="3" id="KW-1185">Reference proteome</keyword>
<reference evidence="2 3" key="1">
    <citation type="journal article" date="2016" name="Sci. Rep.">
        <title>The Dendrobium catenatum Lindl. genome sequence provides insights into polysaccharide synthase, floral development and adaptive evolution.</title>
        <authorList>
            <person name="Zhang G.Q."/>
            <person name="Xu Q."/>
            <person name="Bian C."/>
            <person name="Tsai W.C."/>
            <person name="Yeh C.M."/>
            <person name="Liu K.W."/>
            <person name="Yoshida K."/>
            <person name="Zhang L.S."/>
            <person name="Chang S.B."/>
            <person name="Chen F."/>
            <person name="Shi Y."/>
            <person name="Su Y.Y."/>
            <person name="Zhang Y.Q."/>
            <person name="Chen L.J."/>
            <person name="Yin Y."/>
            <person name="Lin M."/>
            <person name="Huang H."/>
            <person name="Deng H."/>
            <person name="Wang Z.W."/>
            <person name="Zhu S.L."/>
            <person name="Zhao X."/>
            <person name="Deng C."/>
            <person name="Niu S.C."/>
            <person name="Huang J."/>
            <person name="Wang M."/>
            <person name="Liu G.H."/>
            <person name="Yang H.J."/>
            <person name="Xiao X.J."/>
            <person name="Hsiao Y.Y."/>
            <person name="Wu W.L."/>
            <person name="Chen Y.Y."/>
            <person name="Mitsuda N."/>
            <person name="Ohme-Takagi M."/>
            <person name="Luo Y.B."/>
            <person name="Van de Peer Y."/>
            <person name="Liu Z.J."/>
        </authorList>
    </citation>
    <scope>NUCLEOTIDE SEQUENCE [LARGE SCALE GENOMIC DNA]</scope>
    <source>
        <tissue evidence="2">The whole plant</tissue>
    </source>
</reference>